<evidence type="ECO:0000256" key="1">
    <source>
        <dbReference type="SAM" id="Coils"/>
    </source>
</evidence>
<keyword evidence="1" id="KW-0175">Coiled coil</keyword>
<evidence type="ECO:0000313" key="3">
    <source>
        <dbReference type="Proteomes" id="UP000494165"/>
    </source>
</evidence>
<dbReference type="EMBL" id="CADEPI010000432">
    <property type="protein sequence ID" value="CAB3385758.1"/>
    <property type="molecule type" value="Genomic_DNA"/>
</dbReference>
<gene>
    <name evidence="2" type="ORF">CLODIP_2_CD05794</name>
</gene>
<organism evidence="2 3">
    <name type="scientific">Cloeon dipterum</name>
    <dbReference type="NCBI Taxonomy" id="197152"/>
    <lineage>
        <taxon>Eukaryota</taxon>
        <taxon>Metazoa</taxon>
        <taxon>Ecdysozoa</taxon>
        <taxon>Arthropoda</taxon>
        <taxon>Hexapoda</taxon>
        <taxon>Insecta</taxon>
        <taxon>Pterygota</taxon>
        <taxon>Palaeoptera</taxon>
        <taxon>Ephemeroptera</taxon>
        <taxon>Pisciforma</taxon>
        <taxon>Baetidae</taxon>
        <taxon>Cloeon</taxon>
    </lineage>
</organism>
<reference evidence="2 3" key="1">
    <citation type="submission" date="2020-04" db="EMBL/GenBank/DDBJ databases">
        <authorList>
            <person name="Alioto T."/>
            <person name="Alioto T."/>
            <person name="Gomez Garrido J."/>
        </authorList>
    </citation>
    <scope>NUCLEOTIDE SEQUENCE [LARGE SCALE GENOMIC DNA]</scope>
</reference>
<protein>
    <submittedName>
        <fullName evidence="2">Uncharacterized protein</fullName>
    </submittedName>
</protein>
<sequence length="448" mass="52844">MQENQQIAEFFRDQFFSLFKTRQKHERKLKRNDYINEQVWTSLCRVLKVEKDYELSAPDVAACIEHIITNVLPTIFVQKFQKPTTEQLDSGVQLAYDKVSKEKRVALLELQYLEALARMTSTLNKWLFYFQVKEMICQLQNPNYDGARVPVQPQNQLTRLPAGDTVNLYSQLKNSLDQTTPDCQSLDTKRFFNLMQNYEMEGQMRYKNANELKCKLGRMEMEFQTQREKSLAMLRDYTEELEGQKEKLQSMKLVAQVNADYRTNSKKNSAEERDELVTVISLFENVLHTSCQTLRPTQMISLLERKLQSMQNEIFHLRRGISATEQVILEKEWIAKERSRLKHLAKMHSVQKRAERLAKRSQLALLQRPEKITIEHKNYFVKEPKKKARSPPVEVDHRRIEELVCFDERCGEKLFVQIYEPLEKASESNSKEDQMLTEWIEVKKNGPS</sequence>
<keyword evidence="3" id="KW-1185">Reference proteome</keyword>
<evidence type="ECO:0000313" key="2">
    <source>
        <dbReference type="EMBL" id="CAB3385758.1"/>
    </source>
</evidence>
<proteinExistence type="predicted"/>
<comment type="caution">
    <text evidence="2">The sequence shown here is derived from an EMBL/GenBank/DDBJ whole genome shotgun (WGS) entry which is preliminary data.</text>
</comment>
<name>A0A8S1DYJ2_9INSE</name>
<dbReference type="AlphaFoldDB" id="A0A8S1DYJ2"/>
<feature type="coiled-coil region" evidence="1">
    <location>
        <begin position="209"/>
        <end position="254"/>
    </location>
</feature>
<accession>A0A8S1DYJ2</accession>
<dbReference type="Proteomes" id="UP000494165">
    <property type="component" value="Unassembled WGS sequence"/>
</dbReference>